<name>A0A9N9WIU9_9NEOP</name>
<keyword evidence="2" id="KW-1185">Reference proteome</keyword>
<reference evidence="1" key="2">
    <citation type="submission" date="2022-10" db="EMBL/GenBank/DDBJ databases">
        <authorList>
            <consortium name="ENA_rothamsted_submissions"/>
            <consortium name="culmorum"/>
            <person name="King R."/>
        </authorList>
    </citation>
    <scope>NUCLEOTIDE SEQUENCE</scope>
</reference>
<dbReference type="AlphaFoldDB" id="A0A9N9WIU9"/>
<protein>
    <submittedName>
        <fullName evidence="1">Uncharacterized protein</fullName>
    </submittedName>
</protein>
<dbReference type="EMBL" id="OU893337">
    <property type="protein sequence ID" value="CAG9794528.1"/>
    <property type="molecule type" value="Genomic_DNA"/>
</dbReference>
<dbReference type="OrthoDB" id="7443721at2759"/>
<evidence type="ECO:0000313" key="1">
    <source>
        <dbReference type="EMBL" id="CAG9794528.1"/>
    </source>
</evidence>
<reference evidence="1" key="1">
    <citation type="submission" date="2021-12" db="EMBL/GenBank/DDBJ databases">
        <authorList>
            <person name="King R."/>
        </authorList>
    </citation>
    <scope>NUCLEOTIDE SEQUENCE</scope>
</reference>
<sequence length="83" mass="9928">MTDIVWDRRSLYVYAQTEKERFEEIEKKYKQFIACLDDVNTVPISVFNLKPKQIEELQMIREVSKELQKKKEDDINKAVSIGF</sequence>
<organism evidence="1 2">
    <name type="scientific">Diatraea saccharalis</name>
    <name type="common">sugarcane borer</name>
    <dbReference type="NCBI Taxonomy" id="40085"/>
    <lineage>
        <taxon>Eukaryota</taxon>
        <taxon>Metazoa</taxon>
        <taxon>Ecdysozoa</taxon>
        <taxon>Arthropoda</taxon>
        <taxon>Hexapoda</taxon>
        <taxon>Insecta</taxon>
        <taxon>Pterygota</taxon>
        <taxon>Neoptera</taxon>
        <taxon>Endopterygota</taxon>
        <taxon>Lepidoptera</taxon>
        <taxon>Glossata</taxon>
        <taxon>Ditrysia</taxon>
        <taxon>Pyraloidea</taxon>
        <taxon>Crambidae</taxon>
        <taxon>Crambinae</taxon>
        <taxon>Diatraea</taxon>
    </lineage>
</organism>
<proteinExistence type="predicted"/>
<dbReference type="Proteomes" id="UP001153714">
    <property type="component" value="Chromosome 6"/>
</dbReference>
<gene>
    <name evidence="1" type="ORF">DIATSA_LOCUS11894</name>
</gene>
<accession>A0A9N9WIU9</accession>
<evidence type="ECO:0000313" key="2">
    <source>
        <dbReference type="Proteomes" id="UP001153714"/>
    </source>
</evidence>